<feature type="region of interest" description="Disordered" evidence="6">
    <location>
        <begin position="444"/>
        <end position="491"/>
    </location>
</feature>
<dbReference type="Gene3D" id="1.20.5.170">
    <property type="match status" value="1"/>
</dbReference>
<dbReference type="InterPro" id="IPR018039">
    <property type="entry name" value="IF_conserved"/>
</dbReference>
<dbReference type="SMART" id="SM01391">
    <property type="entry name" value="Filament"/>
    <property type="match status" value="1"/>
</dbReference>
<evidence type="ECO:0000313" key="9">
    <source>
        <dbReference type="Proteomes" id="UP000695022"/>
    </source>
</evidence>
<feature type="coiled-coil region" evidence="5">
    <location>
        <begin position="86"/>
        <end position="268"/>
    </location>
</feature>
<keyword evidence="1 3" id="KW-0403">Intermediate filament</keyword>
<dbReference type="RefSeq" id="XP_014662723.1">
    <property type="nucleotide sequence ID" value="XM_014807237.1"/>
</dbReference>
<dbReference type="PANTHER" id="PTHR45721:SF12">
    <property type="entry name" value="INTERMEDIATE FILAMENT PROTEIN IFA-1"/>
    <property type="match status" value="1"/>
</dbReference>
<evidence type="ECO:0000256" key="3">
    <source>
        <dbReference type="PIRNR" id="PIRNR005546"/>
    </source>
</evidence>
<evidence type="ECO:0000313" key="10">
    <source>
        <dbReference type="RefSeq" id="XP_014662723.1"/>
    </source>
</evidence>
<dbReference type="Pfam" id="PF00932">
    <property type="entry name" value="LTD"/>
    <property type="match status" value="1"/>
</dbReference>
<dbReference type="PROSITE" id="PS51842">
    <property type="entry name" value="IF_ROD_2"/>
    <property type="match status" value="1"/>
</dbReference>
<dbReference type="Gene3D" id="1.20.5.500">
    <property type="entry name" value="Single helix bin"/>
    <property type="match status" value="1"/>
</dbReference>
<keyword evidence="2 3" id="KW-0175">Coiled coil</keyword>
<dbReference type="Gene3D" id="2.60.40.1260">
    <property type="entry name" value="Lamin Tail domain"/>
    <property type="match status" value="1"/>
</dbReference>
<evidence type="ECO:0000259" key="7">
    <source>
        <dbReference type="PROSITE" id="PS51841"/>
    </source>
</evidence>
<dbReference type="SUPFAM" id="SSF74853">
    <property type="entry name" value="Lamin A/C globular tail domain"/>
    <property type="match status" value="1"/>
</dbReference>
<evidence type="ECO:0000256" key="2">
    <source>
        <dbReference type="ARBA" id="ARBA00023054"/>
    </source>
</evidence>
<dbReference type="PROSITE" id="PS00226">
    <property type="entry name" value="IF_ROD_1"/>
    <property type="match status" value="1"/>
</dbReference>
<organism evidence="9 10">
    <name type="scientific">Priapulus caudatus</name>
    <name type="common">Priapulid worm</name>
    <dbReference type="NCBI Taxonomy" id="37621"/>
    <lineage>
        <taxon>Eukaryota</taxon>
        <taxon>Metazoa</taxon>
        <taxon>Ecdysozoa</taxon>
        <taxon>Scalidophora</taxon>
        <taxon>Priapulida</taxon>
        <taxon>Priapulimorpha</taxon>
        <taxon>Priapulimorphida</taxon>
        <taxon>Priapulidae</taxon>
        <taxon>Priapulus</taxon>
    </lineage>
</organism>
<dbReference type="InterPro" id="IPR039008">
    <property type="entry name" value="IF_rod_dom"/>
</dbReference>
<sequence>MAETETVTTKRTIRTTNISSDIDDIGGAYSSHITPRRSTIRSANSGGGGGGSSYSYSSRSYGSAALGGLSGDLEITNSPHDVVEHRREEKRELQELNDRFATYIERVRFLEQQNRKLIDEIMEYRSKLEKLSINIKATFEQELKEARRLIDDTTKDKARVEIRNVKLEEEIDEYKRKYDELNRLRGNEKDRLMRLELQLSEKDSEFNGLSKKFDGLDGDLDRYKKEIAKYTADLANLRGTNEEEMLLRVEMENKLQSLQEELDFMNQLHSTEVKELMDQLTRDSDQDYKNMFRNELTLAIRDIRTEYENMAQMERPDSDNWYKSKLQEMLEVTTRKDKDTSAAQEEARRARTRLTEINNEILRLRNENGNLEARVHELEMLVDQETRNYQATLAQRDAELEEMQQKMAAQLFELKELMDTKLRLDAEIAAYRRLLEGEENRLAMTPQTQTRVRSYMEQRESGSSSIGGSSMKVVSSESSSKTTFQRSSKGPVSFADVSPDGKFITMENTSKLKDISLDGWKIRRRLDGREEKVFTFPSRYVLKAGRNVKIWASGQGSHRPPLELVFSDSNTWGVGNNVNTGLYTEKDEEKATHAQKTA</sequence>
<feature type="domain" description="IF rod" evidence="8">
    <location>
        <begin position="89"/>
        <end position="442"/>
    </location>
</feature>
<feature type="region of interest" description="Disordered" evidence="6">
    <location>
        <begin position="27"/>
        <end position="56"/>
    </location>
</feature>
<protein>
    <submittedName>
        <fullName evidence="10">Muscle cell intermediate filament protein OV71-like</fullName>
    </submittedName>
</protein>
<dbReference type="InterPro" id="IPR016451">
    <property type="entry name" value="Intermed_filament_ifa/ifb"/>
</dbReference>
<dbReference type="InterPro" id="IPR036415">
    <property type="entry name" value="Lamin_tail_dom_sf"/>
</dbReference>
<evidence type="ECO:0000256" key="1">
    <source>
        <dbReference type="ARBA" id="ARBA00022754"/>
    </source>
</evidence>
<dbReference type="SUPFAM" id="SSF64593">
    <property type="entry name" value="Intermediate filament protein, coiled coil region"/>
    <property type="match status" value="2"/>
</dbReference>
<evidence type="ECO:0000256" key="6">
    <source>
        <dbReference type="SAM" id="MobiDB-lite"/>
    </source>
</evidence>
<comment type="similarity">
    <text evidence="3 4">Belongs to the intermediate filament family.</text>
</comment>
<feature type="compositionally biased region" description="Low complexity" evidence="6">
    <location>
        <begin position="461"/>
        <end position="488"/>
    </location>
</feature>
<proteinExistence type="inferred from homology"/>
<evidence type="ECO:0000259" key="8">
    <source>
        <dbReference type="PROSITE" id="PS51842"/>
    </source>
</evidence>
<feature type="domain" description="LTD" evidence="7">
    <location>
        <begin position="480"/>
        <end position="597"/>
    </location>
</feature>
<dbReference type="Proteomes" id="UP000695022">
    <property type="component" value="Unplaced"/>
</dbReference>
<dbReference type="PROSITE" id="PS51841">
    <property type="entry name" value="LTD"/>
    <property type="match status" value="1"/>
</dbReference>
<name>A0ABM1DS02_PRICU</name>
<dbReference type="Gene3D" id="1.20.5.1160">
    <property type="entry name" value="Vasodilator-stimulated phosphoprotein"/>
    <property type="match status" value="2"/>
</dbReference>
<evidence type="ECO:0000256" key="5">
    <source>
        <dbReference type="SAM" id="Coils"/>
    </source>
</evidence>
<dbReference type="Pfam" id="PF00038">
    <property type="entry name" value="Filament"/>
    <property type="match status" value="1"/>
</dbReference>
<dbReference type="PIRSF" id="PIRSF005546">
    <property type="entry name" value="Intermed_filamnt_Ifb-2"/>
    <property type="match status" value="1"/>
</dbReference>
<dbReference type="GeneID" id="106805583"/>
<dbReference type="InterPro" id="IPR001322">
    <property type="entry name" value="Lamin_tail_dom"/>
</dbReference>
<reference evidence="10" key="1">
    <citation type="submission" date="2025-08" db="UniProtKB">
        <authorList>
            <consortium name="RefSeq"/>
        </authorList>
    </citation>
    <scope>IDENTIFICATION</scope>
</reference>
<gene>
    <name evidence="10" type="primary">LOC106805583</name>
</gene>
<keyword evidence="9" id="KW-1185">Reference proteome</keyword>
<evidence type="ECO:0000256" key="4">
    <source>
        <dbReference type="RuleBase" id="RU000685"/>
    </source>
</evidence>
<dbReference type="PANTHER" id="PTHR45721">
    <property type="entry name" value="LAMIN DM0-RELATED"/>
    <property type="match status" value="1"/>
</dbReference>
<accession>A0ABM1DS02</accession>
<feature type="coiled-coil region" evidence="5">
    <location>
        <begin position="340"/>
        <end position="441"/>
    </location>
</feature>